<proteinExistence type="predicted"/>
<dbReference type="VEuPathDB" id="VectorBase:LOC119161541"/>
<evidence type="ECO:0000256" key="1">
    <source>
        <dbReference type="SAM" id="MobiDB-lite"/>
    </source>
</evidence>
<feature type="compositionally biased region" description="Polar residues" evidence="1">
    <location>
        <begin position="38"/>
        <end position="49"/>
    </location>
</feature>
<keyword evidence="3" id="KW-1185">Reference proteome</keyword>
<comment type="caution">
    <text evidence="2">The sequence shown here is derived from an EMBL/GenBank/DDBJ whole genome shotgun (WGS) entry which is preliminary data.</text>
</comment>
<evidence type="ECO:0000313" key="2">
    <source>
        <dbReference type="EMBL" id="KAH8033006.1"/>
    </source>
</evidence>
<dbReference type="PANTHER" id="PTHR46579">
    <property type="entry name" value="F5/8 TYPE C DOMAIN-CONTAINING PROTEIN-RELATED"/>
    <property type="match status" value="1"/>
</dbReference>
<dbReference type="Proteomes" id="UP000821866">
    <property type="component" value="Chromosome 2"/>
</dbReference>
<dbReference type="AlphaFoldDB" id="A0A9J6EF65"/>
<gene>
    <name evidence="2" type="ORF">HPB51_004930</name>
</gene>
<reference evidence="2" key="2">
    <citation type="submission" date="2021-09" db="EMBL/GenBank/DDBJ databases">
        <authorList>
            <person name="Jia N."/>
            <person name="Wang J."/>
            <person name="Shi W."/>
            <person name="Du L."/>
            <person name="Sun Y."/>
            <person name="Zhan W."/>
            <person name="Jiang J."/>
            <person name="Wang Q."/>
            <person name="Zhang B."/>
            <person name="Ji P."/>
            <person name="Sakyi L.B."/>
            <person name="Cui X."/>
            <person name="Yuan T."/>
            <person name="Jiang B."/>
            <person name="Yang W."/>
            <person name="Lam T.T.-Y."/>
            <person name="Chang Q."/>
            <person name="Ding S."/>
            <person name="Wang X."/>
            <person name="Zhu J."/>
            <person name="Ruan X."/>
            <person name="Zhao L."/>
            <person name="Wei J."/>
            <person name="Que T."/>
            <person name="Du C."/>
            <person name="Cheng J."/>
            <person name="Dai P."/>
            <person name="Han X."/>
            <person name="Huang E."/>
            <person name="Gao Y."/>
            <person name="Liu J."/>
            <person name="Shao H."/>
            <person name="Ye R."/>
            <person name="Li L."/>
            <person name="Wei W."/>
            <person name="Wang X."/>
            <person name="Wang C."/>
            <person name="Huo Q."/>
            <person name="Li W."/>
            <person name="Guo W."/>
            <person name="Chen H."/>
            <person name="Chen S."/>
            <person name="Zhou L."/>
            <person name="Zhou L."/>
            <person name="Ni X."/>
            <person name="Tian J."/>
            <person name="Zhou Y."/>
            <person name="Sheng Y."/>
            <person name="Liu T."/>
            <person name="Pan Y."/>
            <person name="Xia L."/>
            <person name="Li J."/>
            <person name="Zhao F."/>
            <person name="Cao W."/>
        </authorList>
    </citation>
    <scope>NUCLEOTIDE SEQUENCE</scope>
    <source>
        <strain evidence="2">Rmic-2018</strain>
        <tissue evidence="2">Larvae</tissue>
    </source>
</reference>
<dbReference type="EMBL" id="JABSTU010000004">
    <property type="protein sequence ID" value="KAH8033006.1"/>
    <property type="molecule type" value="Genomic_DNA"/>
</dbReference>
<feature type="region of interest" description="Disordered" evidence="1">
    <location>
        <begin position="1"/>
        <end position="128"/>
    </location>
</feature>
<evidence type="ECO:0000313" key="3">
    <source>
        <dbReference type="Proteomes" id="UP000821866"/>
    </source>
</evidence>
<accession>A0A9J6EF65</accession>
<organism evidence="2 3">
    <name type="scientific">Rhipicephalus microplus</name>
    <name type="common">Cattle tick</name>
    <name type="synonym">Boophilus microplus</name>
    <dbReference type="NCBI Taxonomy" id="6941"/>
    <lineage>
        <taxon>Eukaryota</taxon>
        <taxon>Metazoa</taxon>
        <taxon>Ecdysozoa</taxon>
        <taxon>Arthropoda</taxon>
        <taxon>Chelicerata</taxon>
        <taxon>Arachnida</taxon>
        <taxon>Acari</taxon>
        <taxon>Parasitiformes</taxon>
        <taxon>Ixodida</taxon>
        <taxon>Ixodoidea</taxon>
        <taxon>Ixodidae</taxon>
        <taxon>Rhipicephalinae</taxon>
        <taxon>Rhipicephalus</taxon>
        <taxon>Boophilus</taxon>
    </lineage>
</organism>
<evidence type="ECO:0008006" key="4">
    <source>
        <dbReference type="Google" id="ProtNLM"/>
    </source>
</evidence>
<reference evidence="2" key="1">
    <citation type="journal article" date="2020" name="Cell">
        <title>Large-Scale Comparative Analyses of Tick Genomes Elucidate Their Genetic Diversity and Vector Capacities.</title>
        <authorList>
            <consortium name="Tick Genome and Microbiome Consortium (TIGMIC)"/>
            <person name="Jia N."/>
            <person name="Wang J."/>
            <person name="Shi W."/>
            <person name="Du L."/>
            <person name="Sun Y."/>
            <person name="Zhan W."/>
            <person name="Jiang J.F."/>
            <person name="Wang Q."/>
            <person name="Zhang B."/>
            <person name="Ji P."/>
            <person name="Bell-Sakyi L."/>
            <person name="Cui X.M."/>
            <person name="Yuan T.T."/>
            <person name="Jiang B.G."/>
            <person name="Yang W.F."/>
            <person name="Lam T.T."/>
            <person name="Chang Q.C."/>
            <person name="Ding S.J."/>
            <person name="Wang X.J."/>
            <person name="Zhu J.G."/>
            <person name="Ruan X.D."/>
            <person name="Zhao L."/>
            <person name="Wei J.T."/>
            <person name="Ye R.Z."/>
            <person name="Que T.C."/>
            <person name="Du C.H."/>
            <person name="Zhou Y.H."/>
            <person name="Cheng J.X."/>
            <person name="Dai P.F."/>
            <person name="Guo W.B."/>
            <person name="Han X.H."/>
            <person name="Huang E.J."/>
            <person name="Li L.F."/>
            <person name="Wei W."/>
            <person name="Gao Y.C."/>
            <person name="Liu J.Z."/>
            <person name="Shao H.Z."/>
            <person name="Wang X."/>
            <person name="Wang C.C."/>
            <person name="Yang T.C."/>
            <person name="Huo Q.B."/>
            <person name="Li W."/>
            <person name="Chen H.Y."/>
            <person name="Chen S.E."/>
            <person name="Zhou L.G."/>
            <person name="Ni X.B."/>
            <person name="Tian J.H."/>
            <person name="Sheng Y."/>
            <person name="Liu T."/>
            <person name="Pan Y.S."/>
            <person name="Xia L.Y."/>
            <person name="Li J."/>
            <person name="Zhao F."/>
            <person name="Cao W.C."/>
        </authorList>
    </citation>
    <scope>NUCLEOTIDE SEQUENCE</scope>
    <source>
        <strain evidence="2">Rmic-2018</strain>
    </source>
</reference>
<sequence>MERKRKYNLYISDPTHDVPVHSKHRSKKTVSLDASPLPTLQNGSAQSPDLVSVVVSEETLCDRSHPPVNDDSDCSGKSVESACIKSPDPTDVDSPNTDTSSESSDAETSGDEAHACEPSDGNADMDEELYPGSKITRAESILLIMGHSFRHDASKEATESLLQLLRAHLPEKTELPCSKYKFFRHFSSPESAKNRDLYCSNCCNYIGTAEMASTVFCEHCNVHHDISALLKSSSYFFSFNIESQICDILKTAEVVPAQSSPSFDVTDITTGIGYRSIPMGPNDVSLTFNTDGVPLFESSKFGFWRLLAQINELTYKDRVQRLVLAGLWFGPKKPVMNTFLLPFVKSLNVLSSTAMTWEDSHGQKKNMKVFPGPCTVDSVARCEVMGMTQFNGKYGCAWCEHPGDVIAKGNGHCRVYPVSTSAIKLRTNESFQHHAQKARRKQEQVSRGIKATSVLTLLNHFDFPTGFVVDYMHAVCAGFVKATTLLWLNSKRCRSFKLRLHLSELNEKLLSLQPIWEISRLPRSLNDLKHWKCADWRNWLLFYSPIVLAGYVPEKNYRHWVSFVDIMYYLLSDCVALDRLNIMKNEMVKFVKEYQELYGITNMTYNAHLLLHLVDTVKHWGPLWAHSMFGFESMNGKLVKMVKGTRYPEKQIIDKFFLMQALPTLWSNVARENAHTQKFVQGTNEGLRIKKTICAEWDHYILW</sequence>
<protein>
    <recommendedName>
        <fullName evidence="4">Transposase domain-containing protein</fullName>
    </recommendedName>
</protein>
<name>A0A9J6EF65_RHIMP</name>
<dbReference type="PANTHER" id="PTHR46579:SF1">
    <property type="entry name" value="F5_8 TYPE C DOMAIN-CONTAINING PROTEIN"/>
    <property type="match status" value="1"/>
</dbReference>